<reference evidence="2 3" key="1">
    <citation type="submission" date="2018-06" db="EMBL/GenBank/DDBJ databases">
        <authorList>
            <consortium name="Pathogen Informatics"/>
            <person name="Doyle S."/>
        </authorList>
    </citation>
    <scope>NUCLEOTIDE SEQUENCE [LARGE SCALE GENOMIC DNA]</scope>
    <source>
        <strain evidence="2 3">NCTC7928</strain>
    </source>
</reference>
<feature type="signal peptide" evidence="1">
    <location>
        <begin position="1"/>
        <end position="21"/>
    </location>
</feature>
<evidence type="ECO:0000313" key="3">
    <source>
        <dbReference type="Proteomes" id="UP000254877"/>
    </source>
</evidence>
<protein>
    <submittedName>
        <fullName evidence="2">Uncharacterized protein</fullName>
    </submittedName>
</protein>
<dbReference type="EMBL" id="UGAB01000002">
    <property type="protein sequence ID" value="STF46236.1"/>
    <property type="molecule type" value="Genomic_DNA"/>
</dbReference>
<proteinExistence type="predicted"/>
<gene>
    <name evidence="2" type="ORF">NCTC7928_07038</name>
</gene>
<evidence type="ECO:0000313" key="2">
    <source>
        <dbReference type="EMBL" id="STF46236.1"/>
    </source>
</evidence>
<accession>A0A376LPQ7</accession>
<dbReference type="AlphaFoldDB" id="A0A376LPQ7"/>
<sequence>MKRLAKMVLAVIAALAFNANANANANEAININCEEVANHVAAYHDMIKKEPAAPTILFKAIDKNFEGKPVYARWFNYGLVNEAAVA</sequence>
<dbReference type="Proteomes" id="UP000254877">
    <property type="component" value="Unassembled WGS sequence"/>
</dbReference>
<keyword evidence="1" id="KW-0732">Signal</keyword>
<feature type="chain" id="PRO_5017002847" evidence="1">
    <location>
        <begin position="22"/>
        <end position="86"/>
    </location>
</feature>
<evidence type="ECO:0000256" key="1">
    <source>
        <dbReference type="SAM" id="SignalP"/>
    </source>
</evidence>
<name>A0A376LPQ7_ECOLX</name>
<organism evidence="2 3">
    <name type="scientific">Escherichia coli</name>
    <dbReference type="NCBI Taxonomy" id="562"/>
    <lineage>
        <taxon>Bacteria</taxon>
        <taxon>Pseudomonadati</taxon>
        <taxon>Pseudomonadota</taxon>
        <taxon>Gammaproteobacteria</taxon>
        <taxon>Enterobacterales</taxon>
        <taxon>Enterobacteriaceae</taxon>
        <taxon>Escherichia</taxon>
    </lineage>
</organism>